<dbReference type="AlphaFoldDB" id="A0A0V8RVS7"/>
<dbReference type="PANTHER" id="PTHR30365">
    <property type="entry name" value="CYTOCHROME D UBIQUINOL OXIDASE"/>
    <property type="match status" value="1"/>
</dbReference>
<evidence type="ECO:0000256" key="3">
    <source>
        <dbReference type="ARBA" id="ARBA00022475"/>
    </source>
</evidence>
<evidence type="ECO:0008006" key="14">
    <source>
        <dbReference type="Google" id="ProtNLM"/>
    </source>
</evidence>
<accession>A0A0V8RVS7</accession>
<dbReference type="OrthoDB" id="15382at2157"/>
<proteinExistence type="predicted"/>
<evidence type="ECO:0000256" key="8">
    <source>
        <dbReference type="ARBA" id="ARBA00022989"/>
    </source>
</evidence>
<comment type="subcellular location">
    <subcellularLocation>
        <location evidence="1">Cell membrane</location>
        <topology evidence="1">Multi-pass membrane protein</topology>
    </subcellularLocation>
</comment>
<dbReference type="GO" id="GO:0046872">
    <property type="term" value="F:metal ion binding"/>
    <property type="evidence" value="ECO:0007669"/>
    <property type="project" value="UniProtKB-KW"/>
</dbReference>
<evidence type="ECO:0000256" key="11">
    <source>
        <dbReference type="SAM" id="Phobius"/>
    </source>
</evidence>
<feature type="transmembrane region" description="Helical" evidence="11">
    <location>
        <begin position="123"/>
        <end position="146"/>
    </location>
</feature>
<organism evidence="12 13">
    <name type="scientific">Pyrodictium occultum</name>
    <dbReference type="NCBI Taxonomy" id="2309"/>
    <lineage>
        <taxon>Archaea</taxon>
        <taxon>Thermoproteota</taxon>
        <taxon>Thermoprotei</taxon>
        <taxon>Desulfurococcales</taxon>
        <taxon>Pyrodictiaceae</taxon>
        <taxon>Pyrodictium</taxon>
    </lineage>
</organism>
<feature type="transmembrane region" description="Helical" evidence="11">
    <location>
        <begin position="273"/>
        <end position="296"/>
    </location>
</feature>
<evidence type="ECO:0000256" key="9">
    <source>
        <dbReference type="ARBA" id="ARBA00023004"/>
    </source>
</evidence>
<keyword evidence="3" id="KW-1003">Cell membrane</keyword>
<dbReference type="GO" id="GO:0005886">
    <property type="term" value="C:plasma membrane"/>
    <property type="evidence" value="ECO:0007669"/>
    <property type="project" value="UniProtKB-SubCell"/>
</dbReference>
<feature type="transmembrane region" description="Helical" evidence="11">
    <location>
        <begin position="308"/>
        <end position="326"/>
    </location>
</feature>
<keyword evidence="13" id="KW-1185">Reference proteome</keyword>
<dbReference type="InterPro" id="IPR002585">
    <property type="entry name" value="Cyt-d_ubiquinol_oxidase_su_1"/>
</dbReference>
<evidence type="ECO:0000256" key="4">
    <source>
        <dbReference type="ARBA" id="ARBA00022617"/>
    </source>
</evidence>
<evidence type="ECO:0000256" key="10">
    <source>
        <dbReference type="ARBA" id="ARBA00023136"/>
    </source>
</evidence>
<feature type="transmembrane region" description="Helical" evidence="11">
    <location>
        <begin position="221"/>
        <end position="242"/>
    </location>
</feature>
<keyword evidence="2" id="KW-0813">Transport</keyword>
<evidence type="ECO:0000256" key="1">
    <source>
        <dbReference type="ARBA" id="ARBA00004651"/>
    </source>
</evidence>
<sequence>MVGIAPAFLAIMFGAHIVMVNLGIGLAWLVPYLKWRADRGEKELEGPARELMKFYAATYGVAGVFGTAYTVFLLSYYPKFLGLAGHITLIPFGIAILAIILHFFSIAAFWYGWDRWSRAAHHFIGLLLGISALLIPLGFRAVFAFLNIPAGLGYDPVHNKFYLDVGAALTKNPTYWPLYLKSIAAAFAATLSVVAGAYAYKAFFRAKSEEERRAALRVARMTATPAIIALVITALFGVWYAVSLQNVPYKFNNVFASLGWKTADGKVYYNMSWLFVLKMVFASIQLIALAVAIPALAAGRMSPGKARFLLLGGILGLLTILAGEYLNAFSQYPFFIAVWPDVLTGRVPVSALPQFGIQVLKEALPRVVEAVNSVVLLDDGPTVKSILASMGIEKYFSLQEVTNSMAVDKGVVTMTVVFLSALAIALVYLFYVLLAPEKPRQEQLAAAKS</sequence>
<evidence type="ECO:0000313" key="12">
    <source>
        <dbReference type="EMBL" id="KSW12159.1"/>
    </source>
</evidence>
<feature type="transmembrane region" description="Helical" evidence="11">
    <location>
        <begin position="178"/>
        <end position="200"/>
    </location>
</feature>
<dbReference type="STRING" id="2309.CF15_05195"/>
<evidence type="ECO:0000256" key="2">
    <source>
        <dbReference type="ARBA" id="ARBA00022448"/>
    </source>
</evidence>
<keyword evidence="7" id="KW-0249">Electron transport</keyword>
<comment type="caution">
    <text evidence="12">The sequence shown here is derived from an EMBL/GenBank/DDBJ whole genome shotgun (WGS) entry which is preliminary data.</text>
</comment>
<protein>
    <recommendedName>
        <fullName evidence="14">Cytochrome BD quinol oxidase subunit I</fullName>
    </recommendedName>
</protein>
<keyword evidence="10 11" id="KW-0472">Membrane</keyword>
<evidence type="ECO:0000313" key="13">
    <source>
        <dbReference type="Proteomes" id="UP000053352"/>
    </source>
</evidence>
<dbReference type="GO" id="GO:0019646">
    <property type="term" value="P:aerobic electron transport chain"/>
    <property type="evidence" value="ECO:0007669"/>
    <property type="project" value="InterPro"/>
</dbReference>
<dbReference type="GO" id="GO:0009055">
    <property type="term" value="F:electron transfer activity"/>
    <property type="evidence" value="ECO:0007669"/>
    <property type="project" value="InterPro"/>
</dbReference>
<feature type="transmembrane region" description="Helical" evidence="11">
    <location>
        <begin position="6"/>
        <end position="33"/>
    </location>
</feature>
<dbReference type="Pfam" id="PF01654">
    <property type="entry name" value="Cyt_bd_oxida_I"/>
    <property type="match status" value="1"/>
</dbReference>
<keyword evidence="4" id="KW-0349">Heme</keyword>
<dbReference type="GO" id="GO:0016682">
    <property type="term" value="F:oxidoreductase activity, acting on diphenols and related substances as donors, oxygen as acceptor"/>
    <property type="evidence" value="ECO:0007669"/>
    <property type="project" value="TreeGrafter"/>
</dbReference>
<feature type="transmembrane region" description="Helical" evidence="11">
    <location>
        <begin position="54"/>
        <end position="77"/>
    </location>
</feature>
<feature type="transmembrane region" description="Helical" evidence="11">
    <location>
        <begin position="89"/>
        <end position="111"/>
    </location>
</feature>
<dbReference type="Proteomes" id="UP000053352">
    <property type="component" value="Unassembled WGS sequence"/>
</dbReference>
<evidence type="ECO:0000256" key="7">
    <source>
        <dbReference type="ARBA" id="ARBA00022982"/>
    </source>
</evidence>
<dbReference type="GO" id="GO:0070069">
    <property type="term" value="C:cytochrome complex"/>
    <property type="evidence" value="ECO:0007669"/>
    <property type="project" value="InterPro"/>
</dbReference>
<dbReference type="GO" id="GO:0020037">
    <property type="term" value="F:heme binding"/>
    <property type="evidence" value="ECO:0007669"/>
    <property type="project" value="TreeGrafter"/>
</dbReference>
<keyword evidence="8 11" id="KW-1133">Transmembrane helix</keyword>
<evidence type="ECO:0000256" key="5">
    <source>
        <dbReference type="ARBA" id="ARBA00022692"/>
    </source>
</evidence>
<reference evidence="12 13" key="1">
    <citation type="submission" date="2015-11" db="EMBL/GenBank/DDBJ databases">
        <title>Genome sequence of Pyrodictium occultum PL-19, a marine hyperthermophilic archaeon isolated from Volcano, Italy.</title>
        <authorList>
            <person name="Utturkar S."/>
            <person name="Huber H."/>
            <person name="Leptihn S."/>
            <person name="Brown S."/>
            <person name="Stetter K.O."/>
            <person name="Podar M."/>
        </authorList>
    </citation>
    <scope>NUCLEOTIDE SEQUENCE [LARGE SCALE GENOMIC DNA]</scope>
    <source>
        <strain evidence="12 13">PL-19</strain>
    </source>
</reference>
<keyword evidence="9" id="KW-0408">Iron</keyword>
<evidence type="ECO:0000256" key="6">
    <source>
        <dbReference type="ARBA" id="ARBA00022723"/>
    </source>
</evidence>
<keyword evidence="5 11" id="KW-0812">Transmembrane</keyword>
<dbReference type="RefSeq" id="WP_058370840.1">
    <property type="nucleotide sequence ID" value="NZ_LNTB01000001.1"/>
</dbReference>
<name>A0A0V8RVS7_PYROC</name>
<dbReference type="PANTHER" id="PTHR30365:SF14">
    <property type="entry name" value="CYTOCHROME BD MENAQUINOL OXIDASE SUBUNIT I-RELATED"/>
    <property type="match status" value="1"/>
</dbReference>
<dbReference type="EMBL" id="LNTB01000001">
    <property type="protein sequence ID" value="KSW12159.1"/>
    <property type="molecule type" value="Genomic_DNA"/>
</dbReference>
<keyword evidence="6" id="KW-0479">Metal-binding</keyword>
<gene>
    <name evidence="12" type="ORF">CF15_05195</name>
</gene>
<feature type="transmembrane region" description="Helical" evidence="11">
    <location>
        <begin position="411"/>
        <end position="434"/>
    </location>
</feature>